<name>A0A494TDT1_SPHPE</name>
<sequence>MRIGFLFNHDAAHQVAHSIGIMIAYAKCNPGHTVIALVSPALLSIVRKRTNSARVELVTFGAGPVARAMGPIFDRIAPFSRRAALSANLELIAGLDALVATERTCLWAKRKLGARAPAFIYIPHGAGDRG</sequence>
<evidence type="ECO:0008006" key="3">
    <source>
        <dbReference type="Google" id="ProtNLM"/>
    </source>
</evidence>
<dbReference type="AlphaFoldDB" id="A0A494TDT1"/>
<accession>A0A494TDT1</accession>
<dbReference type="RefSeq" id="WP_121154645.1">
    <property type="nucleotide sequence ID" value="NZ_CP032829.1"/>
</dbReference>
<evidence type="ECO:0000313" key="1">
    <source>
        <dbReference type="EMBL" id="AYJ87390.1"/>
    </source>
</evidence>
<evidence type="ECO:0000313" key="2">
    <source>
        <dbReference type="Proteomes" id="UP000276254"/>
    </source>
</evidence>
<proteinExistence type="predicted"/>
<protein>
    <recommendedName>
        <fullName evidence="3">Glycosyltransferase</fullName>
    </recommendedName>
</protein>
<keyword evidence="2" id="KW-1185">Reference proteome</keyword>
<dbReference type="EMBL" id="CP032829">
    <property type="protein sequence ID" value="AYJ87390.1"/>
    <property type="molecule type" value="Genomic_DNA"/>
</dbReference>
<gene>
    <name evidence="1" type="ORF">D3Y57_17465</name>
</gene>
<dbReference type="Proteomes" id="UP000276254">
    <property type="component" value="Chromosome"/>
</dbReference>
<reference evidence="1 2" key="1">
    <citation type="submission" date="2018-09" db="EMBL/GenBank/DDBJ databases">
        <title>Sphingomonas peninsula sp. nov., isolated from fildes peninsula, Antarctic soil.</title>
        <authorList>
            <person name="Yingchao G."/>
        </authorList>
    </citation>
    <scope>NUCLEOTIDE SEQUENCE [LARGE SCALE GENOMIC DNA]</scope>
    <source>
        <strain evidence="1 2">YZ-8</strain>
    </source>
</reference>
<organism evidence="1 2">
    <name type="scientific">Sphingomonas paeninsulae</name>
    <dbReference type="NCBI Taxonomy" id="2319844"/>
    <lineage>
        <taxon>Bacteria</taxon>
        <taxon>Pseudomonadati</taxon>
        <taxon>Pseudomonadota</taxon>
        <taxon>Alphaproteobacteria</taxon>
        <taxon>Sphingomonadales</taxon>
        <taxon>Sphingomonadaceae</taxon>
        <taxon>Sphingomonas</taxon>
    </lineage>
</organism>
<dbReference type="KEGG" id="spha:D3Y57_17465"/>